<dbReference type="EMBL" id="JABSTQ010011378">
    <property type="protein sequence ID" value="KAG0412066.1"/>
    <property type="molecule type" value="Genomic_DNA"/>
</dbReference>
<proteinExistence type="predicted"/>
<sequence length="140" mass="15279">MPPVALLPRKHAACAGDHAPLRVHRLLEAPGDPVDVCPSSVRRKADLDSRVWGVRGQPGWTVQGGTQKLRQMEGGGGPPYSSGEKKEGQSGPASSETAEAFRVRRRARTGKEKQRHSRGQRAPMHLALAEFLPPPWLLVR</sequence>
<accession>A0AC60NYA8</accession>
<keyword evidence="2" id="KW-1185">Reference proteome</keyword>
<gene>
    <name evidence="1" type="ORF">HPB47_010798</name>
</gene>
<dbReference type="Proteomes" id="UP000805193">
    <property type="component" value="Unassembled WGS sequence"/>
</dbReference>
<reference evidence="1 2" key="1">
    <citation type="journal article" date="2020" name="Cell">
        <title>Large-Scale Comparative Analyses of Tick Genomes Elucidate Their Genetic Diversity and Vector Capacities.</title>
        <authorList>
            <consortium name="Tick Genome and Microbiome Consortium (TIGMIC)"/>
            <person name="Jia N."/>
            <person name="Wang J."/>
            <person name="Shi W."/>
            <person name="Du L."/>
            <person name="Sun Y."/>
            <person name="Zhan W."/>
            <person name="Jiang J.F."/>
            <person name="Wang Q."/>
            <person name="Zhang B."/>
            <person name="Ji P."/>
            <person name="Bell-Sakyi L."/>
            <person name="Cui X.M."/>
            <person name="Yuan T.T."/>
            <person name="Jiang B.G."/>
            <person name="Yang W.F."/>
            <person name="Lam T.T."/>
            <person name="Chang Q.C."/>
            <person name="Ding S.J."/>
            <person name="Wang X.J."/>
            <person name="Zhu J.G."/>
            <person name="Ruan X.D."/>
            <person name="Zhao L."/>
            <person name="Wei J.T."/>
            <person name="Ye R.Z."/>
            <person name="Que T.C."/>
            <person name="Du C.H."/>
            <person name="Zhou Y.H."/>
            <person name="Cheng J.X."/>
            <person name="Dai P.F."/>
            <person name="Guo W.B."/>
            <person name="Han X.H."/>
            <person name="Huang E.J."/>
            <person name="Li L.F."/>
            <person name="Wei W."/>
            <person name="Gao Y.C."/>
            <person name="Liu J.Z."/>
            <person name="Shao H.Z."/>
            <person name="Wang X."/>
            <person name="Wang C.C."/>
            <person name="Yang T.C."/>
            <person name="Huo Q.B."/>
            <person name="Li W."/>
            <person name="Chen H.Y."/>
            <person name="Chen S.E."/>
            <person name="Zhou L.G."/>
            <person name="Ni X.B."/>
            <person name="Tian J.H."/>
            <person name="Sheng Y."/>
            <person name="Liu T."/>
            <person name="Pan Y.S."/>
            <person name="Xia L.Y."/>
            <person name="Li J."/>
            <person name="Zhao F."/>
            <person name="Cao W.C."/>
        </authorList>
    </citation>
    <scope>NUCLEOTIDE SEQUENCE [LARGE SCALE GENOMIC DNA]</scope>
    <source>
        <strain evidence="1">Iper-2018</strain>
    </source>
</reference>
<protein>
    <submittedName>
        <fullName evidence="1">Uncharacterized protein</fullName>
    </submittedName>
</protein>
<evidence type="ECO:0000313" key="2">
    <source>
        <dbReference type="Proteomes" id="UP000805193"/>
    </source>
</evidence>
<evidence type="ECO:0000313" key="1">
    <source>
        <dbReference type="EMBL" id="KAG0412066.1"/>
    </source>
</evidence>
<comment type="caution">
    <text evidence="1">The sequence shown here is derived from an EMBL/GenBank/DDBJ whole genome shotgun (WGS) entry which is preliminary data.</text>
</comment>
<name>A0AC60NYA8_IXOPE</name>
<organism evidence="1 2">
    <name type="scientific">Ixodes persulcatus</name>
    <name type="common">Taiga tick</name>
    <dbReference type="NCBI Taxonomy" id="34615"/>
    <lineage>
        <taxon>Eukaryota</taxon>
        <taxon>Metazoa</taxon>
        <taxon>Ecdysozoa</taxon>
        <taxon>Arthropoda</taxon>
        <taxon>Chelicerata</taxon>
        <taxon>Arachnida</taxon>
        <taxon>Acari</taxon>
        <taxon>Parasitiformes</taxon>
        <taxon>Ixodida</taxon>
        <taxon>Ixodoidea</taxon>
        <taxon>Ixodidae</taxon>
        <taxon>Ixodinae</taxon>
        <taxon>Ixodes</taxon>
    </lineage>
</organism>